<feature type="compositionally biased region" description="Basic and acidic residues" evidence="1">
    <location>
        <begin position="102"/>
        <end position="118"/>
    </location>
</feature>
<feature type="chain" id="PRO_5039677204" evidence="2">
    <location>
        <begin position="28"/>
        <end position="242"/>
    </location>
</feature>
<organism evidence="3 4">
    <name type="scientific">Paenibacillus pasadenensis</name>
    <dbReference type="NCBI Taxonomy" id="217090"/>
    <lineage>
        <taxon>Bacteria</taxon>
        <taxon>Bacillati</taxon>
        <taxon>Bacillota</taxon>
        <taxon>Bacilli</taxon>
        <taxon>Bacillales</taxon>
        <taxon>Paenibacillaceae</taxon>
        <taxon>Paenibacillus</taxon>
    </lineage>
</organism>
<feature type="compositionally biased region" description="Low complexity" evidence="1">
    <location>
        <begin position="131"/>
        <end position="143"/>
    </location>
</feature>
<dbReference type="PROSITE" id="PS51257">
    <property type="entry name" value="PROKAR_LIPOPROTEIN"/>
    <property type="match status" value="1"/>
</dbReference>
<dbReference type="RefSeq" id="WP_127464469.1">
    <property type="nucleotide sequence ID" value="NZ_BIMM01000033.1"/>
</dbReference>
<dbReference type="Proteomes" id="UP000234789">
    <property type="component" value="Unassembled WGS sequence"/>
</dbReference>
<dbReference type="OrthoDB" id="2663077at2"/>
<protein>
    <submittedName>
        <fullName evidence="3">Uncharacterized protein</fullName>
    </submittedName>
</protein>
<keyword evidence="2" id="KW-0732">Signal</keyword>
<evidence type="ECO:0000256" key="2">
    <source>
        <dbReference type="SAM" id="SignalP"/>
    </source>
</evidence>
<feature type="compositionally biased region" description="Low complexity" evidence="1">
    <location>
        <begin position="26"/>
        <end position="45"/>
    </location>
</feature>
<proteinExistence type="predicted"/>
<accession>A0A2N5N8C3</accession>
<feature type="signal peptide" evidence="2">
    <location>
        <begin position="1"/>
        <end position="27"/>
    </location>
</feature>
<dbReference type="AlphaFoldDB" id="A0A2N5N8C3"/>
<gene>
    <name evidence="3" type="ORF">B8V81_0797</name>
</gene>
<evidence type="ECO:0000313" key="3">
    <source>
        <dbReference type="EMBL" id="PLT46573.1"/>
    </source>
</evidence>
<evidence type="ECO:0000313" key="4">
    <source>
        <dbReference type="Proteomes" id="UP000234789"/>
    </source>
</evidence>
<name>A0A2N5N8C3_9BACL</name>
<reference evidence="3 4" key="1">
    <citation type="submission" date="2017-05" db="EMBL/GenBank/DDBJ databases">
        <title>Functional genome analysis of Paenibacillus pasadenensis strain R16: insights on endophytic life style and antifungal activity.</title>
        <authorList>
            <person name="Passera A."/>
            <person name="Marcolungo L."/>
            <person name="Casati P."/>
            <person name="Brasca M."/>
            <person name="Quaglino F."/>
            <person name="Delledonne M."/>
        </authorList>
    </citation>
    <scope>NUCLEOTIDE SEQUENCE [LARGE SCALE GENOMIC DNA]</scope>
    <source>
        <strain evidence="3 4">R16</strain>
    </source>
</reference>
<feature type="compositionally biased region" description="Basic and acidic residues" evidence="1">
    <location>
        <begin position="147"/>
        <end position="167"/>
    </location>
</feature>
<feature type="region of interest" description="Disordered" evidence="1">
    <location>
        <begin position="26"/>
        <end position="167"/>
    </location>
</feature>
<keyword evidence="4" id="KW-1185">Reference proteome</keyword>
<dbReference type="EMBL" id="NFEZ01000003">
    <property type="protein sequence ID" value="PLT46573.1"/>
    <property type="molecule type" value="Genomic_DNA"/>
</dbReference>
<sequence length="242" mass="24823">MLSRIRLLILTAVLAAASLLASCSASSDRYIDSPASPAPASSEPAEPQPSEPADASASDKPAPSASPAASPAADSTASTEPAPSPSASASPSASPSPAPVKKKAEPPKAATSKKDNESVNKAAAGSILNKSDSSAADASAGSAELSKSVEEARAQVKQLKQDVEEQDDAKIRSTAAKLKAAWTSVEPDARASYAEAAALIQEKMDGLDELIGADTLDYDSLLRLDYELYQTFRQLADQAAPR</sequence>
<evidence type="ECO:0000256" key="1">
    <source>
        <dbReference type="SAM" id="MobiDB-lite"/>
    </source>
</evidence>
<comment type="caution">
    <text evidence="3">The sequence shown here is derived from an EMBL/GenBank/DDBJ whole genome shotgun (WGS) entry which is preliminary data.</text>
</comment>
<feature type="compositionally biased region" description="Low complexity" evidence="1">
    <location>
        <begin position="51"/>
        <end position="95"/>
    </location>
</feature>